<dbReference type="Proteomes" id="UP000092746">
    <property type="component" value="Unassembled WGS sequence"/>
</dbReference>
<protein>
    <recommendedName>
        <fullName evidence="3">Protein YibB</fullName>
    </recommendedName>
</protein>
<dbReference type="NCBIfam" id="NF008462">
    <property type="entry name" value="PRK11346.1"/>
    <property type="match status" value="1"/>
</dbReference>
<comment type="caution">
    <text evidence="1">The sequence shown here is derived from an EMBL/GenBank/DDBJ whole genome shotgun (WGS) entry which is preliminary data.</text>
</comment>
<name>A0AAP7GYY5_AGGAP</name>
<reference evidence="1 2" key="1">
    <citation type="submission" date="2016-06" db="EMBL/GenBank/DDBJ databases">
        <title>Simultaneous identification of Haemophilus influenzae and Haemophilus haemolyticus using TaqMan real-time PCR.</title>
        <authorList>
            <person name="Price E.P."/>
            <person name="Sarovich D.S."/>
            <person name="Harris T."/>
            <person name="Spargo J.C."/>
            <person name="Nosworthy E."/>
            <person name="Beissbarth J."/>
            <person name="Smith-Vaughan H."/>
        </authorList>
    </citation>
    <scope>NUCLEOTIDE SEQUENCE [LARGE SCALE GENOMIC DNA]</scope>
    <source>
        <strain evidence="1 2">ATCC 7901</strain>
    </source>
</reference>
<evidence type="ECO:0008006" key="3">
    <source>
        <dbReference type="Google" id="ProtNLM"/>
    </source>
</evidence>
<gene>
    <name evidence="1" type="ORF">BBB52_01980</name>
</gene>
<proteinExistence type="predicted"/>
<evidence type="ECO:0000313" key="1">
    <source>
        <dbReference type="EMBL" id="OBY54241.1"/>
    </source>
</evidence>
<dbReference type="RefSeq" id="WP_065294766.1">
    <property type="nucleotide sequence ID" value="NZ_MAQE01000001.1"/>
</dbReference>
<organism evidence="1 2">
    <name type="scientific">Aggregatibacter aphrophilus</name>
    <name type="common">Haemophilus aphrophilus</name>
    <dbReference type="NCBI Taxonomy" id="732"/>
    <lineage>
        <taxon>Bacteria</taxon>
        <taxon>Pseudomonadati</taxon>
        <taxon>Pseudomonadota</taxon>
        <taxon>Gammaproteobacteria</taxon>
        <taxon>Pasteurellales</taxon>
        <taxon>Pasteurellaceae</taxon>
        <taxon>Aggregatibacter</taxon>
    </lineage>
</organism>
<sequence length="287" mass="34497">MTTSSNNDLITIVTAFFDIGRGNLQSKEELPDYMTRTNDTYFEYFSNLATLDNPMVIFSDNEHIERIKNIRGNKPTMIIPFNIKKFEKTLKRIQEIQNSEEFISKVRPDLLKNIEYWHPSYVLVNNLKSFFVYKAIRLGLVNTQFVSWVDFGYVRKMETLNHVKTWRYYFNPNKIHLFTIRRKYKINSKYDVYHAIFNNSTFIIGGVIVGTKENWKTFFKNILSTQNHLFRENMMDDDQGVYLLSLFNHKNLYELHYLGKERWFHLFKKFDKTSKISLKEKIKDFFI</sequence>
<dbReference type="EMBL" id="MAQE01000001">
    <property type="protein sequence ID" value="OBY54241.1"/>
    <property type="molecule type" value="Genomic_DNA"/>
</dbReference>
<evidence type="ECO:0000313" key="2">
    <source>
        <dbReference type="Proteomes" id="UP000092746"/>
    </source>
</evidence>
<dbReference type="AlphaFoldDB" id="A0AAP7GYY5"/>
<accession>A0AAP7GYY5</accession>
<dbReference type="InterPro" id="IPR011735">
    <property type="entry name" value="WlaTC/HtrL_glycosyltransf"/>
</dbReference>
<dbReference type="Pfam" id="PF09612">
    <property type="entry name" value="HtrL_YibB"/>
    <property type="match status" value="1"/>
</dbReference>